<dbReference type="Pfam" id="PF02522">
    <property type="entry name" value="Antibiotic_NAT"/>
    <property type="match status" value="1"/>
</dbReference>
<dbReference type="AlphaFoldDB" id="A0A6V8MUH5"/>
<evidence type="ECO:0000256" key="4">
    <source>
        <dbReference type="ARBA" id="ARBA00023315"/>
    </source>
</evidence>
<sequence>MTLTLLKYRLRSLLPEFLVQRISKKLRKREGARRKKEREALVRRLGTFDANELVETLHRAGVTQGSILFVQSSFNDMPTFRGNPLDILNALRRAVGPEGTLLMPAYTNNIFETPPRDFLVEREPTYTGIVNEMFRRSPGVLRSLHPRHSICGAGPMAEALLGGHERCLRADGPDSPFDRLRLRPDARILTLGLPPGYISFLHWIEDFEPEKLPFRVHDPEPLLCRVVQADGSAVEVADWQVAQEVAPRMDYRGLARNLSPQAMNFFQLRGTSIALYPVDRLSQELAALRDRGIIHYR</sequence>
<evidence type="ECO:0000256" key="5">
    <source>
        <dbReference type="RuleBase" id="RU365031"/>
    </source>
</evidence>
<keyword evidence="4 5" id="KW-0012">Acyltransferase</keyword>
<dbReference type="EC" id="2.3.1.-" evidence="5"/>
<evidence type="ECO:0000313" key="6">
    <source>
        <dbReference type="EMBL" id="GFO63836.1"/>
    </source>
</evidence>
<proteinExistence type="inferred from homology"/>
<evidence type="ECO:0000256" key="1">
    <source>
        <dbReference type="ARBA" id="ARBA00006383"/>
    </source>
</evidence>
<dbReference type="Proteomes" id="UP000568888">
    <property type="component" value="Unassembled WGS sequence"/>
</dbReference>
<dbReference type="GO" id="GO:0046677">
    <property type="term" value="P:response to antibiotic"/>
    <property type="evidence" value="ECO:0007669"/>
    <property type="project" value="UniProtKB-KW"/>
</dbReference>
<evidence type="ECO:0000256" key="2">
    <source>
        <dbReference type="ARBA" id="ARBA00012882"/>
    </source>
</evidence>
<comment type="similarity">
    <text evidence="1 5">Belongs to the antibiotic N-acetyltransferase family.</text>
</comment>
<dbReference type="EMBL" id="BLXY01000002">
    <property type="protein sequence ID" value="GFO63836.1"/>
    <property type="molecule type" value="Genomic_DNA"/>
</dbReference>
<comment type="catalytic activity">
    <reaction evidence="5">
        <text>a 2-deoxystreptamine antibiotic + acetyl-CoA = an N(3)-acetyl-2-deoxystreptamine antibiotic + CoA + H(+)</text>
        <dbReference type="Rhea" id="RHEA:12665"/>
        <dbReference type="ChEBI" id="CHEBI:15378"/>
        <dbReference type="ChEBI" id="CHEBI:57287"/>
        <dbReference type="ChEBI" id="CHEBI:57288"/>
        <dbReference type="ChEBI" id="CHEBI:57921"/>
        <dbReference type="ChEBI" id="CHEBI:77452"/>
        <dbReference type="EC" id="2.3.1.81"/>
    </reaction>
</comment>
<dbReference type="SUPFAM" id="SSF110710">
    <property type="entry name" value="TTHA0583/YokD-like"/>
    <property type="match status" value="1"/>
</dbReference>
<dbReference type="InterPro" id="IPR028345">
    <property type="entry name" value="Antibiotic_NAT-like"/>
</dbReference>
<dbReference type="PANTHER" id="PTHR11104">
    <property type="entry name" value="AMINOGLYCOSIDE N3-ACETYLTRANSFERASE"/>
    <property type="match status" value="1"/>
</dbReference>
<dbReference type="GO" id="GO:0046353">
    <property type="term" value="F:aminoglycoside 3-N-acetyltransferase activity"/>
    <property type="evidence" value="ECO:0007669"/>
    <property type="project" value="UniProtKB-EC"/>
</dbReference>
<name>A0A6V8MUH5_9BACT</name>
<comment type="caution">
    <text evidence="6">The sequence shown here is derived from an EMBL/GenBank/DDBJ whole genome shotgun (WGS) entry which is preliminary data.</text>
</comment>
<dbReference type="InterPro" id="IPR003679">
    <property type="entry name" value="Amioglycoside_AcTrfase"/>
</dbReference>
<evidence type="ECO:0000313" key="7">
    <source>
        <dbReference type="Proteomes" id="UP000568888"/>
    </source>
</evidence>
<accession>A0A6V8MUH5</accession>
<keyword evidence="3 5" id="KW-0808">Transferase</keyword>
<organism evidence="6 7">
    <name type="scientific">Geomonas paludis</name>
    <dbReference type="NCBI Taxonomy" id="2740185"/>
    <lineage>
        <taxon>Bacteria</taxon>
        <taxon>Pseudomonadati</taxon>
        <taxon>Thermodesulfobacteriota</taxon>
        <taxon>Desulfuromonadia</taxon>
        <taxon>Geobacterales</taxon>
        <taxon>Geobacteraceae</taxon>
        <taxon>Geomonas</taxon>
    </lineage>
</organism>
<gene>
    <name evidence="6" type="ORF">GMPD_17550</name>
</gene>
<evidence type="ECO:0000256" key="3">
    <source>
        <dbReference type="ARBA" id="ARBA00022679"/>
    </source>
</evidence>
<dbReference type="PANTHER" id="PTHR11104:SF0">
    <property type="entry name" value="SPBETA PROPHAGE-DERIVED AMINOGLYCOSIDE N(3')-ACETYLTRANSFERASE-LIKE PROTEIN YOKD"/>
    <property type="match status" value="1"/>
</dbReference>
<protein>
    <recommendedName>
        <fullName evidence="2 5">Aminoglycoside N(3)-acetyltransferase</fullName>
        <ecNumber evidence="5">2.3.1.-</ecNumber>
    </recommendedName>
</protein>
<reference evidence="7" key="1">
    <citation type="submission" date="2020-06" db="EMBL/GenBank/DDBJ databases">
        <title>Draft genomic sequecing of Geomonas sp. Red736.</title>
        <authorList>
            <person name="Itoh H."/>
            <person name="Xu Z.X."/>
            <person name="Ushijima N."/>
            <person name="Masuda Y."/>
            <person name="Shiratori Y."/>
            <person name="Senoo K."/>
        </authorList>
    </citation>
    <scope>NUCLEOTIDE SEQUENCE [LARGE SCALE GENOMIC DNA]</scope>
    <source>
        <strain evidence="7">Red736</strain>
    </source>
</reference>
<dbReference type="RefSeq" id="WP_183346663.1">
    <property type="nucleotide sequence ID" value="NZ_BLXY01000002.1"/>
</dbReference>
<keyword evidence="5" id="KW-0046">Antibiotic resistance</keyword>